<dbReference type="EMBL" id="MW021761">
    <property type="protein sequence ID" value="QPX74990.1"/>
    <property type="molecule type" value="Genomic_DNA"/>
</dbReference>
<evidence type="ECO:0000259" key="2">
    <source>
        <dbReference type="Pfam" id="PF24421"/>
    </source>
</evidence>
<dbReference type="InterPro" id="IPR055383">
    <property type="entry name" value="FN3-1_GpJ"/>
</dbReference>
<evidence type="ECO:0000259" key="3">
    <source>
        <dbReference type="Pfam" id="PF24489"/>
    </source>
</evidence>
<dbReference type="InterPro" id="IPR057587">
    <property type="entry name" value="GpJ_Ig_second"/>
</dbReference>
<accession>A0A7T3N9U5</accession>
<dbReference type="InterPro" id="IPR053171">
    <property type="entry name" value="Viral_Tip_Attach_Protein"/>
</dbReference>
<dbReference type="InterPro" id="IPR036116">
    <property type="entry name" value="FN3_sf"/>
</dbReference>
<reference evidence="5 6" key="1">
    <citation type="submission" date="2020-09" db="EMBL/GenBank/DDBJ databases">
        <authorList>
            <person name="Marshall N."/>
            <person name="Wilson M.E."/>
            <person name="Walker J.K."/>
            <person name="Johnson L."/>
            <person name="Sharma R."/>
            <person name="Carr E."/>
            <person name="Grose J.H."/>
        </authorList>
    </citation>
    <scope>NUCLEOTIDE SEQUENCE [LARGE SCALE GENOMIC DNA]</scope>
</reference>
<evidence type="ECO:0000313" key="6">
    <source>
        <dbReference type="Proteomes" id="UP000595249"/>
    </source>
</evidence>
<dbReference type="SUPFAM" id="SSF49265">
    <property type="entry name" value="Fibronectin type III"/>
    <property type="match status" value="1"/>
</dbReference>
<dbReference type="KEGG" id="vg:80456977"/>
<dbReference type="RefSeq" id="YP_010774076.1">
    <property type="nucleotide sequence ID" value="NC_074751.1"/>
</dbReference>
<sequence>MGKGGGGSQHTPVEQDDNLKTSQIISIIDIWGEGTILGTVNGLKDVFLNDTAVMSESGEINIPGITYLWNNGTEDQDYLSGFDGSANIIPVGVTVKKDSPVVRTVTNSLVDRLSIILGTPALYEVSDNGDTNRTNLSLSVQVFEGGSWVEKGRLDWIDKKSRGEALAQVFIDDLPPTPFNIRVVRETDDSTSQKLANDSFWRSYTEIVDEKFRWPLTAYAGIKIDSKSFGGQVPRRNYRVKGLVVQIPSNYDPVNRTYAGFWDGEFKAAWTDNPAWIAYDVVTTKRYGLGRRVPAELFDKYFMYKVSMFCDQMVDDGFGGLEPRMTCNVNLTERRPARDVINDFYSIFRGMPVWDGMTYSGYIDTPDDPVYTYNRSNIKGKFTYSSSQRKDRHTALEVTFIDKKNNFKKETIYVQDDDLVNRYGFNLKKVDAFGCSTRGQAKRAGLYILETEKLERNIVSFSVGASGLFHLPGNIIEIADSSYYGASIGGRVLSFSQDKKTITLDREIEIPTGAVATFGYVSNERKVKKIEIESYFDKTIVLKSPADDIKEYSAWSLGINNSTTRLFRCMGITRTDSGEFGINAVEHIPEKTAIIDNGVIFDPPANSLYPDTIPAPTNILLEPSPDLLAGQYRAHWDTPRTARIINFQVKLMLLGAVVSSQIVDRPEVYYSELSIGNYVIQVRGIDQKGKMGAVAEAAFSIALPETPIDISWTSGNLTATLKPVTKPIRTIGEGYKWYFGNTEAEVIAQTNYLGEAFILNKVDLRPQTTYWFGCRAFNPIGISPGIRTVQIQTKFDSTDLEGLINQALPNTDYIKEINKDIDGLSDLATMRVVDKNGTNPRITGIYMNAGDAESGVASIIDFVADALAISSPDNLERWVYFDSVNRQLVIVGDIRARAGTLDNVTINESCVIKGKLSVANIEGYSMEGQSYEFTINTTGTRKTINYAGNPQIPVRLFGQVWARQYKNQKTRVRVNGTLIDQLEVSVIVNDNGTVTTRAYVWLYTFVKDLAVNQAAEIVIDGGAIDQGNSESTSYRAQFWIAPQSNGFSSD</sequence>
<keyword evidence="6" id="KW-1185">Reference proteome</keyword>
<dbReference type="Proteomes" id="UP000595249">
    <property type="component" value="Segment"/>
</dbReference>
<dbReference type="GeneID" id="80456977"/>
<dbReference type="PANTHER" id="PTHR36251:SF2">
    <property type="entry name" value="GIFSY-2 PROPHAGE HOST SPECIFICITY PROTEIN J, PHAGE LAMBDA"/>
    <property type="match status" value="1"/>
</dbReference>
<dbReference type="Pfam" id="PF24801">
    <property type="entry name" value="FNIII-A_GpJ"/>
    <property type="match status" value="1"/>
</dbReference>
<evidence type="ECO:0000259" key="1">
    <source>
        <dbReference type="Pfam" id="PF13550"/>
    </source>
</evidence>
<feature type="domain" description="Tip attachment protein J Fn3-1" evidence="2">
    <location>
        <begin position="608"/>
        <end position="704"/>
    </location>
</feature>
<dbReference type="InterPro" id="IPR055385">
    <property type="entry name" value="GpJ_HDII-ins2"/>
</dbReference>
<protein>
    <submittedName>
        <fullName evidence="5">Putative tail tip protein</fullName>
    </submittedName>
</protein>
<proteinExistence type="predicted"/>
<dbReference type="Pfam" id="PF24421">
    <property type="entry name" value="Ig_J"/>
    <property type="match status" value="1"/>
</dbReference>
<feature type="domain" description="Tip attachment protein J HDII-ins2" evidence="4">
    <location>
        <begin position="87"/>
        <end position="210"/>
    </location>
</feature>
<name>A0A7T3N9U5_9CAUD</name>
<evidence type="ECO:0000259" key="4">
    <source>
        <dbReference type="Pfam" id="PF24801"/>
    </source>
</evidence>
<dbReference type="Pfam" id="PF24489">
    <property type="entry name" value="Ig_J_second"/>
    <property type="match status" value="1"/>
</dbReference>
<organism evidence="5 6">
    <name type="scientific">Serratia phage vB_SmaS_Rovert</name>
    <dbReference type="NCBI Taxonomy" id="2777363"/>
    <lineage>
        <taxon>Viruses</taxon>
        <taxon>Duplodnaviria</taxon>
        <taxon>Heunggongvirae</taxon>
        <taxon>Uroviricota</taxon>
        <taxon>Caudoviricetes</taxon>
        <taxon>Rovertvirus</taxon>
        <taxon>Rovertvirus rovert</taxon>
    </lineage>
</organism>
<dbReference type="Pfam" id="PF13550">
    <property type="entry name" value="Phage-tail_3"/>
    <property type="match status" value="1"/>
</dbReference>
<feature type="domain" description="Tip attachment protein J second Ig-like" evidence="3">
    <location>
        <begin position="706"/>
        <end position="784"/>
    </location>
</feature>
<evidence type="ECO:0000313" key="5">
    <source>
        <dbReference type="EMBL" id="QPX74990.1"/>
    </source>
</evidence>
<dbReference type="PANTHER" id="PTHR36251">
    <property type="entry name" value="FELS-1 PROPHAGE HOST SPECIFICITY PROTEIN-RELATED"/>
    <property type="match status" value="1"/>
</dbReference>
<feature type="domain" description="Tip attachment protein J" evidence="1">
    <location>
        <begin position="332"/>
        <end position="485"/>
    </location>
</feature>
<dbReference type="InterPro" id="IPR032876">
    <property type="entry name" value="J_dom"/>
</dbReference>